<dbReference type="Proteomes" id="UP001286313">
    <property type="component" value="Unassembled WGS sequence"/>
</dbReference>
<comment type="caution">
    <text evidence="2">The sequence shown here is derived from an EMBL/GenBank/DDBJ whole genome shotgun (WGS) entry which is preliminary data.</text>
</comment>
<gene>
    <name evidence="2" type="ORF">Pcinc_024960</name>
</gene>
<name>A0AAE1FAY6_PETCI</name>
<evidence type="ECO:0000256" key="1">
    <source>
        <dbReference type="SAM" id="MobiDB-lite"/>
    </source>
</evidence>
<reference evidence="2" key="1">
    <citation type="submission" date="2023-10" db="EMBL/GenBank/DDBJ databases">
        <title>Genome assemblies of two species of porcelain crab, Petrolisthes cinctipes and Petrolisthes manimaculis (Anomura: Porcellanidae).</title>
        <authorList>
            <person name="Angst P."/>
        </authorList>
    </citation>
    <scope>NUCLEOTIDE SEQUENCE</scope>
    <source>
        <strain evidence="2">PB745_01</strain>
        <tissue evidence="2">Gill</tissue>
    </source>
</reference>
<sequence>MHLFITGQLVHAKSGTLYSRLHCREGHCSVVNTPSPRLEPQSSHGLDVSQDSPSQETVVATVDINQSDNTPLVDSDDDDDISALLSNTLVCDSLSISASPASPAPPATSGAASPAPTTSSGAASPAPTTSSGAASPAPPASSRSSSVAQSSSECSPAYIHS</sequence>
<protein>
    <submittedName>
        <fullName evidence="2">Uncharacterized protein</fullName>
    </submittedName>
</protein>
<keyword evidence="3" id="KW-1185">Reference proteome</keyword>
<feature type="region of interest" description="Disordered" evidence="1">
    <location>
        <begin position="96"/>
        <end position="161"/>
    </location>
</feature>
<accession>A0AAE1FAY6</accession>
<evidence type="ECO:0000313" key="3">
    <source>
        <dbReference type="Proteomes" id="UP001286313"/>
    </source>
</evidence>
<organism evidence="2 3">
    <name type="scientific">Petrolisthes cinctipes</name>
    <name type="common">Flat porcelain crab</name>
    <dbReference type="NCBI Taxonomy" id="88211"/>
    <lineage>
        <taxon>Eukaryota</taxon>
        <taxon>Metazoa</taxon>
        <taxon>Ecdysozoa</taxon>
        <taxon>Arthropoda</taxon>
        <taxon>Crustacea</taxon>
        <taxon>Multicrustacea</taxon>
        <taxon>Malacostraca</taxon>
        <taxon>Eumalacostraca</taxon>
        <taxon>Eucarida</taxon>
        <taxon>Decapoda</taxon>
        <taxon>Pleocyemata</taxon>
        <taxon>Anomura</taxon>
        <taxon>Galatheoidea</taxon>
        <taxon>Porcellanidae</taxon>
        <taxon>Petrolisthes</taxon>
    </lineage>
</organism>
<evidence type="ECO:0000313" key="2">
    <source>
        <dbReference type="EMBL" id="KAK3869732.1"/>
    </source>
</evidence>
<proteinExistence type="predicted"/>
<dbReference type="AlphaFoldDB" id="A0AAE1FAY6"/>
<dbReference type="EMBL" id="JAWQEG010002789">
    <property type="protein sequence ID" value="KAK3869732.1"/>
    <property type="molecule type" value="Genomic_DNA"/>
</dbReference>
<feature type="region of interest" description="Disordered" evidence="1">
    <location>
        <begin position="34"/>
        <end position="56"/>
    </location>
</feature>